<sequence length="66" mass="7315">MSKLITLHQAAEKAQQLEFINQLIESYPHRIEGSEIAVISSLMARLSGDIAVFLIEEANKTAEGME</sequence>
<protein>
    <submittedName>
        <fullName evidence="1">Uncharacterized protein</fullName>
    </submittedName>
</protein>
<dbReference type="GeneID" id="88856355"/>
<dbReference type="RefSeq" id="WP_189760823.1">
    <property type="nucleotide sequence ID" value="NZ_CAWPOC010000039.1"/>
</dbReference>
<reference evidence="1 2" key="1">
    <citation type="journal article" date="2023" name="Access Microbiol">
        <title>The genome of a steinernematid-associated Pseudomonas piscis bacterium encodes the biosynthesis of insect toxins.</title>
        <authorList>
            <person name="Awori R.M."/>
            <person name="Hendre P."/>
            <person name="Amugune N.O."/>
        </authorList>
    </citation>
    <scope>NUCLEOTIDE SEQUENCE [LARGE SCALE GENOMIC DNA]</scope>
    <source>
        <strain evidence="1 2">97</strain>
    </source>
</reference>
<evidence type="ECO:0000313" key="2">
    <source>
        <dbReference type="Proteomes" id="UP001300348"/>
    </source>
</evidence>
<accession>A0ABY9XDK0</accession>
<dbReference type="EMBL" id="CP133647">
    <property type="protein sequence ID" value="WNH00660.1"/>
    <property type="molecule type" value="Genomic_DNA"/>
</dbReference>
<organism evidence="1 2">
    <name type="scientific">Xenorhabdus griffiniae</name>
    <dbReference type="NCBI Taxonomy" id="351672"/>
    <lineage>
        <taxon>Bacteria</taxon>
        <taxon>Pseudomonadati</taxon>
        <taxon>Pseudomonadota</taxon>
        <taxon>Gammaproteobacteria</taxon>
        <taxon>Enterobacterales</taxon>
        <taxon>Morganellaceae</taxon>
        <taxon>Xenorhabdus</taxon>
    </lineage>
</organism>
<proteinExistence type="predicted"/>
<name>A0ABY9XDK0_9GAMM</name>
<evidence type="ECO:0000313" key="1">
    <source>
        <dbReference type="EMBL" id="WNH00660.1"/>
    </source>
</evidence>
<gene>
    <name evidence="1" type="ORF">QL112_012320</name>
</gene>
<keyword evidence="2" id="KW-1185">Reference proteome</keyword>
<dbReference type="Proteomes" id="UP001300348">
    <property type="component" value="Chromosome"/>
</dbReference>